<dbReference type="Pfam" id="PF14257">
    <property type="entry name" value="DUF4349"/>
    <property type="match status" value="1"/>
</dbReference>
<feature type="coiled-coil region" evidence="1">
    <location>
        <begin position="194"/>
        <end position="221"/>
    </location>
</feature>
<evidence type="ECO:0000256" key="2">
    <source>
        <dbReference type="SAM" id="MobiDB-lite"/>
    </source>
</evidence>
<dbReference type="Proteomes" id="UP000184388">
    <property type="component" value="Unassembled WGS sequence"/>
</dbReference>
<sequence length="375" mass="37744">MHGSRGRRVAGAAAVLAVSLAAAGCGAASGPDAAVDAAGPGKGAAGAARQQSDARAGGTVQRTGGGTAPDTPVKAAQTQIIRTATLTVQTADVAAALTRARGAVEDAGGYAADETTDRDADGRDRSKLVLRVPPEHYEALLTRLSGLGKVLTREVSAKDVTDQVVDVDSRVTSQRASVERIRALMDRASSIGDITALESELGTREANLESLEARLKSLKDRTGTATVTLLLRQPGAATDPRPDDGTSFGDALSDARHAFTAAVRWVLVALAGALPFAAVAAGGYALWRAVRGRRAGPRPGGRRPTEADGGTETGPVDTRTSDTGPAEAAGADRATPAETAKASETAATPGAAGESDGTGETGRSGASGEGGRPPR</sequence>
<dbReference type="RefSeq" id="WP_073448888.1">
    <property type="nucleotide sequence ID" value="NZ_FRBK01000025.1"/>
</dbReference>
<feature type="region of interest" description="Disordered" evidence="2">
    <location>
        <begin position="29"/>
        <end position="74"/>
    </location>
</feature>
<feature type="signal peptide" evidence="4">
    <location>
        <begin position="1"/>
        <end position="27"/>
    </location>
</feature>
<dbReference type="EMBL" id="FRBK01000025">
    <property type="protein sequence ID" value="SHN22457.1"/>
    <property type="molecule type" value="Genomic_DNA"/>
</dbReference>
<evidence type="ECO:0000256" key="1">
    <source>
        <dbReference type="SAM" id="Coils"/>
    </source>
</evidence>
<evidence type="ECO:0000313" key="7">
    <source>
        <dbReference type="Proteomes" id="UP000184388"/>
    </source>
</evidence>
<reference evidence="7" key="1">
    <citation type="submission" date="2016-11" db="EMBL/GenBank/DDBJ databases">
        <authorList>
            <person name="Jaros S."/>
            <person name="Januszkiewicz K."/>
            <person name="Wedrychowicz H."/>
        </authorList>
    </citation>
    <scope>NUCLEOTIDE SEQUENCE [LARGE SCALE GENOMIC DNA]</scope>
    <source>
        <strain evidence="7">CGMCC 4.3555</strain>
    </source>
</reference>
<keyword evidence="4" id="KW-0732">Signal</keyword>
<comment type="caution">
    <text evidence="6">The sequence shown here is derived from an EMBL/GenBank/DDBJ whole genome shotgun (WGS) entry which is preliminary data.</text>
</comment>
<name>A0A9X8QZE7_9ACTN</name>
<proteinExistence type="predicted"/>
<gene>
    <name evidence="6" type="ORF">SAMN05216268_12544</name>
</gene>
<evidence type="ECO:0000256" key="4">
    <source>
        <dbReference type="SAM" id="SignalP"/>
    </source>
</evidence>
<protein>
    <recommendedName>
        <fullName evidence="5">DUF4349 domain-containing protein</fullName>
    </recommendedName>
</protein>
<dbReference type="InterPro" id="IPR025645">
    <property type="entry name" value="DUF4349"/>
</dbReference>
<feature type="chain" id="PRO_5040817380" description="DUF4349 domain-containing protein" evidence="4">
    <location>
        <begin position="28"/>
        <end position="375"/>
    </location>
</feature>
<feature type="transmembrane region" description="Helical" evidence="3">
    <location>
        <begin position="265"/>
        <end position="287"/>
    </location>
</feature>
<keyword evidence="3" id="KW-0472">Membrane</keyword>
<dbReference type="PROSITE" id="PS51257">
    <property type="entry name" value="PROKAR_LIPOPROTEIN"/>
    <property type="match status" value="1"/>
</dbReference>
<keyword evidence="3" id="KW-1133">Transmembrane helix</keyword>
<dbReference type="AlphaFoldDB" id="A0A9X8QZE7"/>
<accession>A0A9X8QZE7</accession>
<organism evidence="6 7">
    <name type="scientific">Streptomyces yunnanensis</name>
    <dbReference type="NCBI Taxonomy" id="156453"/>
    <lineage>
        <taxon>Bacteria</taxon>
        <taxon>Bacillati</taxon>
        <taxon>Actinomycetota</taxon>
        <taxon>Actinomycetes</taxon>
        <taxon>Kitasatosporales</taxon>
        <taxon>Streptomycetaceae</taxon>
        <taxon>Streptomyces</taxon>
    </lineage>
</organism>
<feature type="region of interest" description="Disordered" evidence="2">
    <location>
        <begin position="293"/>
        <end position="375"/>
    </location>
</feature>
<evidence type="ECO:0000256" key="3">
    <source>
        <dbReference type="SAM" id="Phobius"/>
    </source>
</evidence>
<feature type="domain" description="DUF4349" evidence="5">
    <location>
        <begin position="79"/>
        <end position="288"/>
    </location>
</feature>
<feature type="compositionally biased region" description="Low complexity" evidence="2">
    <location>
        <begin position="334"/>
        <end position="349"/>
    </location>
</feature>
<keyword evidence="3" id="KW-0812">Transmembrane</keyword>
<feature type="compositionally biased region" description="Gly residues" evidence="2">
    <location>
        <begin position="359"/>
        <end position="375"/>
    </location>
</feature>
<evidence type="ECO:0000313" key="6">
    <source>
        <dbReference type="EMBL" id="SHN22457.1"/>
    </source>
</evidence>
<evidence type="ECO:0000259" key="5">
    <source>
        <dbReference type="Pfam" id="PF14257"/>
    </source>
</evidence>
<feature type="compositionally biased region" description="Low complexity" evidence="2">
    <location>
        <begin position="29"/>
        <end position="39"/>
    </location>
</feature>
<keyword evidence="1" id="KW-0175">Coiled coil</keyword>